<name>A0A0G3WKJ2_9BACT</name>
<reference evidence="1 2" key="1">
    <citation type="submission" date="2014-09" db="EMBL/GenBank/DDBJ databases">
        <title>Complete genome sequence of Endomicrobium proavitum.</title>
        <authorList>
            <person name="Zheng H."/>
        </authorList>
    </citation>
    <scope>NUCLEOTIDE SEQUENCE [LARGE SCALE GENOMIC DNA]</scope>
    <source>
        <strain evidence="1 2">Rsa215</strain>
    </source>
</reference>
<keyword evidence="1" id="KW-0449">Lipoprotein</keyword>
<dbReference type="AlphaFoldDB" id="A0A0G3WKJ2"/>
<proteinExistence type="predicted"/>
<dbReference type="STRING" id="1408281.Epro_1046"/>
<evidence type="ECO:0000313" key="1">
    <source>
        <dbReference type="EMBL" id="AKL98425.1"/>
    </source>
</evidence>
<sequence>MTVEDIKDHDKSRSYDIGISVSAGQFSEDGKYIDSKNASGKNVKITLLNDGKEKEQINRATIGKGAIKTEGAEEGLSQSEAMQAINRDLSAGQEITKDVITNQLKAELSIDLRMATSEGRASIIKDFKDLDNNIEQIGENLTKNNIVVQSIKAALNENNDLDVFEAAKLYAGIDKKQALF</sequence>
<gene>
    <name evidence="1" type="ORF">Epro_1046</name>
</gene>
<dbReference type="Proteomes" id="UP000035337">
    <property type="component" value="Chromosome"/>
</dbReference>
<evidence type="ECO:0000313" key="2">
    <source>
        <dbReference type="Proteomes" id="UP000035337"/>
    </source>
</evidence>
<organism evidence="1 2">
    <name type="scientific">Endomicrobium proavitum</name>
    <dbReference type="NCBI Taxonomy" id="1408281"/>
    <lineage>
        <taxon>Bacteria</taxon>
        <taxon>Pseudomonadati</taxon>
        <taxon>Elusimicrobiota</taxon>
        <taxon>Endomicrobiia</taxon>
        <taxon>Endomicrobiales</taxon>
        <taxon>Endomicrobiaceae</taxon>
        <taxon>Endomicrobium</taxon>
    </lineage>
</organism>
<protein>
    <submittedName>
        <fullName evidence="1">Putative lipoprotein</fullName>
    </submittedName>
</protein>
<accession>A0A0G3WKJ2</accession>
<dbReference type="KEGG" id="epo:Epro_1046"/>
<keyword evidence="2" id="KW-1185">Reference proteome</keyword>
<dbReference type="EMBL" id="CP009498">
    <property type="protein sequence ID" value="AKL98425.1"/>
    <property type="molecule type" value="Genomic_DNA"/>
</dbReference>
<dbReference type="RefSeq" id="WP_052570973.1">
    <property type="nucleotide sequence ID" value="NZ_CP009498.1"/>
</dbReference>